<dbReference type="Pfam" id="PF04548">
    <property type="entry name" value="AIG1"/>
    <property type="match status" value="1"/>
</dbReference>
<dbReference type="InterPro" id="IPR003593">
    <property type="entry name" value="AAA+_ATPase"/>
</dbReference>
<dbReference type="GO" id="GO:0005525">
    <property type="term" value="F:GTP binding"/>
    <property type="evidence" value="ECO:0007669"/>
    <property type="project" value="InterPro"/>
</dbReference>
<organism evidence="4 5">
    <name type="scientific">Phytophthora infestans</name>
    <name type="common">Potato late blight agent</name>
    <name type="synonym">Botrytis infestans</name>
    <dbReference type="NCBI Taxonomy" id="4787"/>
    <lineage>
        <taxon>Eukaryota</taxon>
        <taxon>Sar</taxon>
        <taxon>Stramenopiles</taxon>
        <taxon>Oomycota</taxon>
        <taxon>Peronosporomycetes</taxon>
        <taxon>Peronosporales</taxon>
        <taxon>Peronosporaceae</taxon>
        <taxon>Phytophthora</taxon>
    </lineage>
</organism>
<evidence type="ECO:0000256" key="1">
    <source>
        <dbReference type="ARBA" id="ARBA00022741"/>
    </source>
</evidence>
<evidence type="ECO:0000256" key="2">
    <source>
        <dbReference type="SAM" id="Coils"/>
    </source>
</evidence>
<proteinExistence type="predicted"/>
<feature type="domain" description="AAA+ ATPase" evidence="3">
    <location>
        <begin position="2"/>
        <end position="212"/>
    </location>
</feature>
<dbReference type="AlphaFoldDB" id="A0A833WFT4"/>
<sequence length="288" mass="32144">MSGANYLLLGNPGTGKSTLLNCIIGEQVFEAGICYGGGLTEFFRKHEHDGDVFMDTPGLADRKLMKKAAAAITEALRQSGAYKLFFMVRLENGRVVADDLSTIETVMSCIEATEDVPFTVIINNIKKRQYKAMMERGDAFKEVVTLVNAGKYTTSHILFVPTLDNLDEEDNAVVTLPDHVTRFIFLSAPTVVIKPELVSDMKAKEFLRLVLELQDELGRLREDNIALRQRMEELQGKPGFFRDVGKGIDEAIASVFNFFSLATNCSSSFNFHCLGVSRWKTSVFSDDW</sequence>
<accession>A0A833WFT4</accession>
<dbReference type="Gene3D" id="3.40.50.300">
    <property type="entry name" value="P-loop containing nucleotide triphosphate hydrolases"/>
    <property type="match status" value="1"/>
</dbReference>
<dbReference type="Proteomes" id="UP000602510">
    <property type="component" value="Unassembled WGS sequence"/>
</dbReference>
<keyword evidence="2" id="KW-0175">Coiled coil</keyword>
<name>A0A833WFT4_PHYIN</name>
<gene>
    <name evidence="4" type="ORF">GN244_ATG15487</name>
</gene>
<evidence type="ECO:0000259" key="3">
    <source>
        <dbReference type="SMART" id="SM00382"/>
    </source>
</evidence>
<evidence type="ECO:0000313" key="4">
    <source>
        <dbReference type="EMBL" id="KAF4032555.1"/>
    </source>
</evidence>
<dbReference type="SMART" id="SM00382">
    <property type="entry name" value="AAA"/>
    <property type="match status" value="1"/>
</dbReference>
<reference evidence="4" key="1">
    <citation type="submission" date="2020-04" db="EMBL/GenBank/DDBJ databases">
        <title>Hybrid Assembly of Korean Phytophthora infestans isolates.</title>
        <authorList>
            <person name="Prokchorchik M."/>
            <person name="Lee Y."/>
            <person name="Seo J."/>
            <person name="Cho J.-H."/>
            <person name="Park Y.-E."/>
            <person name="Jang D.-C."/>
            <person name="Im J.-S."/>
            <person name="Choi J.-G."/>
            <person name="Park H.-J."/>
            <person name="Lee G.-B."/>
            <person name="Lee Y.-G."/>
            <person name="Hong S.-Y."/>
            <person name="Cho K."/>
            <person name="Sohn K.H."/>
        </authorList>
    </citation>
    <scope>NUCLEOTIDE SEQUENCE</scope>
    <source>
        <strain evidence="4">KR_1_A1</strain>
    </source>
</reference>
<keyword evidence="1" id="KW-0547">Nucleotide-binding</keyword>
<dbReference type="EMBL" id="WSZM01000476">
    <property type="protein sequence ID" value="KAF4032555.1"/>
    <property type="molecule type" value="Genomic_DNA"/>
</dbReference>
<dbReference type="CDD" id="cd00882">
    <property type="entry name" value="Ras_like_GTPase"/>
    <property type="match status" value="1"/>
</dbReference>
<feature type="coiled-coil region" evidence="2">
    <location>
        <begin position="203"/>
        <end position="237"/>
    </location>
</feature>
<dbReference type="InterPro" id="IPR027417">
    <property type="entry name" value="P-loop_NTPase"/>
</dbReference>
<evidence type="ECO:0000313" key="5">
    <source>
        <dbReference type="Proteomes" id="UP000602510"/>
    </source>
</evidence>
<keyword evidence="5" id="KW-1185">Reference proteome</keyword>
<dbReference type="SUPFAM" id="SSF52540">
    <property type="entry name" value="P-loop containing nucleoside triphosphate hydrolases"/>
    <property type="match status" value="1"/>
</dbReference>
<comment type="caution">
    <text evidence="4">The sequence shown here is derived from an EMBL/GenBank/DDBJ whole genome shotgun (WGS) entry which is preliminary data.</text>
</comment>
<dbReference type="InterPro" id="IPR006703">
    <property type="entry name" value="G_AIG1"/>
</dbReference>
<protein>
    <submittedName>
        <fullName evidence="4">50S ribosome-binding GTPase</fullName>
    </submittedName>
</protein>